<protein>
    <submittedName>
        <fullName evidence="2">FAD-binding oxidoreductase</fullName>
    </submittedName>
</protein>
<dbReference type="InterPro" id="IPR016171">
    <property type="entry name" value="Vanillyl_alc_oxidase_C-sub2"/>
</dbReference>
<keyword evidence="3" id="KW-1185">Reference proteome</keyword>
<name>A0ABP7FUB3_9ACTN</name>
<sequence>MGYTVAPMAAQTPDASRAAHGSRAALPDFDFGSLTGRGRTAPTTALLTRPRSYEETAAALRASAAPDGRGAVARGLGLAHGDAARNAGGTVLDLTALDRVRAVDAEEGLVVCDAGVRLRRLAQALLPFGWSLPVLPAVSAPPGSGGATVGGALAVDLHGSDHEGAGSFSRHVVSLLLLTADGTVRTVVPGTPLFDATAGGLGLTGVILSVTVRLRRVSTALLAVDTERVSGLDDALSLLSLTGHRYRSATAWLDLLARGPAHGRGVLTRALHVPVDALPPHAREPYRARAGLVSGSLPPALAVHAARLPALPAALVPDGLLGTGAARALNALRFRAAPPRRSRRLWPLTRPLAPPPRLDRAYGRSGFVRYECAVGSGHEDALHRIARAVARRGLPVAAAALQRLGAEGSGLLSFPLPGWALALDIPASARGLGRFLDELDEEVARAGGRVCLAHDARLRPDLLAEMYPRVAEFRAARAALDPAGVLTSDLARRLAL</sequence>
<dbReference type="InterPro" id="IPR016166">
    <property type="entry name" value="FAD-bd_PCMH"/>
</dbReference>
<dbReference type="PROSITE" id="PS51387">
    <property type="entry name" value="FAD_PCMH"/>
    <property type="match status" value="1"/>
</dbReference>
<evidence type="ECO:0000259" key="1">
    <source>
        <dbReference type="PROSITE" id="PS51387"/>
    </source>
</evidence>
<dbReference type="PANTHER" id="PTHR43762">
    <property type="entry name" value="L-GULONOLACTONE OXIDASE"/>
    <property type="match status" value="1"/>
</dbReference>
<dbReference type="InterPro" id="IPR016169">
    <property type="entry name" value="FAD-bd_PCMH_sub2"/>
</dbReference>
<organism evidence="2 3">
    <name type="scientific">Streptomyces tremellae</name>
    <dbReference type="NCBI Taxonomy" id="1124239"/>
    <lineage>
        <taxon>Bacteria</taxon>
        <taxon>Bacillati</taxon>
        <taxon>Actinomycetota</taxon>
        <taxon>Actinomycetes</taxon>
        <taxon>Kitasatosporales</taxon>
        <taxon>Streptomycetaceae</taxon>
        <taxon>Streptomyces</taxon>
    </lineage>
</organism>
<proteinExistence type="predicted"/>
<dbReference type="EMBL" id="BAABEP010000043">
    <property type="protein sequence ID" value="GAA3746674.1"/>
    <property type="molecule type" value="Genomic_DNA"/>
</dbReference>
<dbReference type="InterPro" id="IPR006094">
    <property type="entry name" value="Oxid_FAD_bind_N"/>
</dbReference>
<comment type="caution">
    <text evidence="2">The sequence shown here is derived from an EMBL/GenBank/DDBJ whole genome shotgun (WGS) entry which is preliminary data.</text>
</comment>
<dbReference type="InterPro" id="IPR010031">
    <property type="entry name" value="FAD_lactone_oxidase-like"/>
</dbReference>
<dbReference type="Pfam" id="PF01565">
    <property type="entry name" value="FAD_binding_4"/>
    <property type="match status" value="1"/>
</dbReference>
<evidence type="ECO:0000313" key="2">
    <source>
        <dbReference type="EMBL" id="GAA3746674.1"/>
    </source>
</evidence>
<accession>A0ABP7FUB3</accession>
<evidence type="ECO:0000313" key="3">
    <source>
        <dbReference type="Proteomes" id="UP001499884"/>
    </source>
</evidence>
<dbReference type="Gene3D" id="3.30.465.10">
    <property type="match status" value="1"/>
</dbReference>
<feature type="domain" description="FAD-binding PCMH-type" evidence="1">
    <location>
        <begin position="39"/>
        <end position="217"/>
    </location>
</feature>
<dbReference type="Gene3D" id="1.10.45.10">
    <property type="entry name" value="Vanillyl-alcohol Oxidase, Chain A, domain 4"/>
    <property type="match status" value="1"/>
</dbReference>
<dbReference type="InterPro" id="IPR036318">
    <property type="entry name" value="FAD-bd_PCMH-like_sf"/>
</dbReference>
<dbReference type="PANTHER" id="PTHR43762:SF1">
    <property type="entry name" value="D-ARABINONO-1,4-LACTONE OXIDASE"/>
    <property type="match status" value="1"/>
</dbReference>
<dbReference type="SUPFAM" id="SSF56176">
    <property type="entry name" value="FAD-binding/transporter-associated domain-like"/>
    <property type="match status" value="1"/>
</dbReference>
<reference evidence="3" key="1">
    <citation type="journal article" date="2019" name="Int. J. Syst. Evol. Microbiol.">
        <title>The Global Catalogue of Microorganisms (GCM) 10K type strain sequencing project: providing services to taxonomists for standard genome sequencing and annotation.</title>
        <authorList>
            <consortium name="The Broad Institute Genomics Platform"/>
            <consortium name="The Broad Institute Genome Sequencing Center for Infectious Disease"/>
            <person name="Wu L."/>
            <person name="Ma J."/>
        </authorList>
    </citation>
    <scope>NUCLEOTIDE SEQUENCE [LARGE SCALE GENOMIC DNA]</scope>
    <source>
        <strain evidence="3">JCM 30846</strain>
    </source>
</reference>
<gene>
    <name evidence="2" type="ORF">GCM10023082_48990</name>
</gene>
<dbReference type="Proteomes" id="UP001499884">
    <property type="component" value="Unassembled WGS sequence"/>
</dbReference>